<keyword evidence="8" id="KW-0807">Transducer</keyword>
<dbReference type="PANTHER" id="PTHR24232">
    <property type="entry name" value="G-PROTEIN COUPLED RECEPTOR"/>
    <property type="match status" value="1"/>
</dbReference>
<evidence type="ECO:0000256" key="8">
    <source>
        <dbReference type="ARBA" id="ARBA00023224"/>
    </source>
</evidence>
<feature type="transmembrane region" description="Helical" evidence="9">
    <location>
        <begin position="92"/>
        <end position="114"/>
    </location>
</feature>
<comment type="subcellular location">
    <subcellularLocation>
        <location evidence="1">Membrane</location>
        <topology evidence="1">Multi-pass membrane protein</topology>
    </subcellularLocation>
</comment>
<accession>A0A673AWW3</accession>
<dbReference type="PROSITE" id="PS50262">
    <property type="entry name" value="G_PROTEIN_RECEP_F1_2"/>
    <property type="match status" value="1"/>
</dbReference>
<reference evidence="11" key="2">
    <citation type="submission" date="2025-08" db="UniProtKB">
        <authorList>
            <consortium name="Ensembl"/>
        </authorList>
    </citation>
    <scope>IDENTIFICATION</scope>
</reference>
<dbReference type="CDD" id="cd14982">
    <property type="entry name" value="7tmA_purinoceptor-like"/>
    <property type="match status" value="1"/>
</dbReference>
<keyword evidence="3 9" id="KW-1133">Transmembrane helix</keyword>
<dbReference type="PANTHER" id="PTHR24232:SF90">
    <property type="entry name" value="LYSOPHOSPHATIDIC ACID RECEPTOR 5B"/>
    <property type="match status" value="1"/>
</dbReference>
<evidence type="ECO:0000256" key="2">
    <source>
        <dbReference type="ARBA" id="ARBA00022692"/>
    </source>
</evidence>
<protein>
    <submittedName>
        <fullName evidence="11">Lysophosphatidic acid receptor 5b</fullName>
    </submittedName>
</protein>
<evidence type="ECO:0000256" key="3">
    <source>
        <dbReference type="ARBA" id="ARBA00022989"/>
    </source>
</evidence>
<feature type="transmembrane region" description="Helical" evidence="9">
    <location>
        <begin position="53"/>
        <end position="72"/>
    </location>
</feature>
<dbReference type="GO" id="GO:0007200">
    <property type="term" value="P:phospholipase C-activating G protein-coupled receptor signaling pathway"/>
    <property type="evidence" value="ECO:0007669"/>
    <property type="project" value="TreeGrafter"/>
</dbReference>
<dbReference type="GO" id="GO:0070915">
    <property type="term" value="F:lysophosphatidic acid receptor activity"/>
    <property type="evidence" value="ECO:0007669"/>
    <property type="project" value="TreeGrafter"/>
</dbReference>
<dbReference type="Gene3D" id="1.20.1070.10">
    <property type="entry name" value="Rhodopsin 7-helix transmembrane proteins"/>
    <property type="match status" value="1"/>
</dbReference>
<dbReference type="InterPro" id="IPR000276">
    <property type="entry name" value="GPCR_Rhodpsn"/>
</dbReference>
<reference evidence="11" key="1">
    <citation type="submission" date="2019-06" db="EMBL/GenBank/DDBJ databases">
        <authorList>
            <consortium name="Wellcome Sanger Institute Data Sharing"/>
        </authorList>
    </citation>
    <scope>NUCLEOTIDE SEQUENCE [LARGE SCALE GENOMIC DNA]</scope>
</reference>
<evidence type="ECO:0000256" key="1">
    <source>
        <dbReference type="ARBA" id="ARBA00004141"/>
    </source>
</evidence>
<keyword evidence="5 9" id="KW-0472">Membrane</keyword>
<evidence type="ECO:0000256" key="9">
    <source>
        <dbReference type="SAM" id="Phobius"/>
    </source>
</evidence>
<dbReference type="Ensembl" id="ENSSORT00005034662.1">
    <property type="protein sequence ID" value="ENSSORP00005033749.1"/>
    <property type="gene ID" value="ENSSORG00005015980.1"/>
</dbReference>
<keyword evidence="4" id="KW-0297">G-protein coupled receptor</keyword>
<evidence type="ECO:0000313" key="12">
    <source>
        <dbReference type="Proteomes" id="UP000472271"/>
    </source>
</evidence>
<dbReference type="AlphaFoldDB" id="A0A673AWW3"/>
<keyword evidence="6" id="KW-0675">Receptor</keyword>
<evidence type="ECO:0000256" key="5">
    <source>
        <dbReference type="ARBA" id="ARBA00023136"/>
    </source>
</evidence>
<reference evidence="11" key="3">
    <citation type="submission" date="2025-09" db="UniProtKB">
        <authorList>
            <consortium name="Ensembl"/>
        </authorList>
    </citation>
    <scope>IDENTIFICATION</scope>
</reference>
<evidence type="ECO:0000256" key="4">
    <source>
        <dbReference type="ARBA" id="ARBA00023040"/>
    </source>
</evidence>
<sequence length="320" mass="36313">HKRNFTSHCKIPEPQLAYAVIFGCIMVLGLPLNAVSLWILLRRHSLKSPNVVFMINLAVSDLLLIIALPLRIYSHATGTWTFNPVVCKIANLLLYMNIRTSSIFITFLSVDRLLAVVYPLRSRRVRTASNAMKAAALAWLTVLLINITAVVNLSRDSNKYTESFCFIRGPDKQDLPLIELIPHIAIFQLVLLVTLLTVNVVSTFLVSWTLHKHLSDCVRVNNKVNVLLLYVMNLMIFTVCFLPWTVGLFISGLHTYLLCLATANCCLDPLLYYFSLDTRGVKPSQFYLFELFPTYITSSPKQSRRGSCLFTCFTSFSYFL</sequence>
<feature type="transmembrane region" description="Helical" evidence="9">
    <location>
        <begin position="134"/>
        <end position="154"/>
    </location>
</feature>
<dbReference type="GO" id="GO:0005886">
    <property type="term" value="C:plasma membrane"/>
    <property type="evidence" value="ECO:0007669"/>
    <property type="project" value="TreeGrafter"/>
</dbReference>
<keyword evidence="12" id="KW-1185">Reference proteome</keyword>
<name>A0A673AWW3_9TELE</name>
<dbReference type="GO" id="GO:0035025">
    <property type="term" value="P:positive regulation of Rho protein signal transduction"/>
    <property type="evidence" value="ECO:0007669"/>
    <property type="project" value="TreeGrafter"/>
</dbReference>
<feature type="transmembrane region" description="Helical" evidence="9">
    <location>
        <begin position="16"/>
        <end position="41"/>
    </location>
</feature>
<feature type="transmembrane region" description="Helical" evidence="9">
    <location>
        <begin position="227"/>
        <end position="249"/>
    </location>
</feature>
<dbReference type="SUPFAM" id="SSF81321">
    <property type="entry name" value="Family A G protein-coupled receptor-like"/>
    <property type="match status" value="1"/>
</dbReference>
<feature type="transmembrane region" description="Helical" evidence="9">
    <location>
        <begin position="180"/>
        <end position="206"/>
    </location>
</feature>
<feature type="domain" description="G-protein coupled receptors family 1 profile" evidence="10">
    <location>
        <begin position="32"/>
        <end position="272"/>
    </location>
</feature>
<evidence type="ECO:0000259" key="10">
    <source>
        <dbReference type="PROSITE" id="PS50262"/>
    </source>
</evidence>
<evidence type="ECO:0000256" key="7">
    <source>
        <dbReference type="ARBA" id="ARBA00023180"/>
    </source>
</evidence>
<evidence type="ECO:0000256" key="6">
    <source>
        <dbReference type="ARBA" id="ARBA00023170"/>
    </source>
</evidence>
<dbReference type="InterPro" id="IPR017452">
    <property type="entry name" value="GPCR_Rhodpsn_7TM"/>
</dbReference>
<dbReference type="Pfam" id="PF00001">
    <property type="entry name" value="7tm_1"/>
    <property type="match status" value="1"/>
</dbReference>
<keyword evidence="7" id="KW-0325">Glycoprotein</keyword>
<keyword evidence="2 9" id="KW-0812">Transmembrane</keyword>
<dbReference type="InParanoid" id="A0A673AWW3"/>
<dbReference type="Proteomes" id="UP000472271">
    <property type="component" value="Chromosome 13"/>
</dbReference>
<proteinExistence type="predicted"/>
<evidence type="ECO:0000313" key="11">
    <source>
        <dbReference type="Ensembl" id="ENSSORP00005033749.1"/>
    </source>
</evidence>
<organism evidence="11 12">
    <name type="scientific">Sphaeramia orbicularis</name>
    <name type="common">orbiculate cardinalfish</name>
    <dbReference type="NCBI Taxonomy" id="375764"/>
    <lineage>
        <taxon>Eukaryota</taxon>
        <taxon>Metazoa</taxon>
        <taxon>Chordata</taxon>
        <taxon>Craniata</taxon>
        <taxon>Vertebrata</taxon>
        <taxon>Euteleostomi</taxon>
        <taxon>Actinopterygii</taxon>
        <taxon>Neopterygii</taxon>
        <taxon>Teleostei</taxon>
        <taxon>Neoteleostei</taxon>
        <taxon>Acanthomorphata</taxon>
        <taxon>Gobiaria</taxon>
        <taxon>Kurtiformes</taxon>
        <taxon>Apogonoidei</taxon>
        <taxon>Apogonidae</taxon>
        <taxon>Apogoninae</taxon>
        <taxon>Sphaeramia</taxon>
    </lineage>
</organism>
<feature type="transmembrane region" description="Helical" evidence="9">
    <location>
        <begin position="255"/>
        <end position="274"/>
    </location>
</feature>
<dbReference type="PRINTS" id="PR00237">
    <property type="entry name" value="GPCRRHODOPSN"/>
</dbReference>